<evidence type="ECO:0000313" key="4">
    <source>
        <dbReference type="EMBL" id="OAA64440.1"/>
    </source>
</evidence>
<feature type="domain" description="Spindle pole body-associated protein cut12" evidence="3">
    <location>
        <begin position="205"/>
        <end position="350"/>
    </location>
</feature>
<dbReference type="PANTHER" id="PTHR33620:SF1">
    <property type="entry name" value="UREASE ACCESSORY PROTEIN F"/>
    <property type="match status" value="1"/>
</dbReference>
<feature type="compositionally biased region" description="Acidic residues" evidence="2">
    <location>
        <begin position="240"/>
        <end position="253"/>
    </location>
</feature>
<feature type="region of interest" description="Disordered" evidence="2">
    <location>
        <begin position="765"/>
        <end position="788"/>
    </location>
</feature>
<feature type="compositionally biased region" description="Polar residues" evidence="2">
    <location>
        <begin position="83"/>
        <end position="100"/>
    </location>
</feature>
<feature type="region of interest" description="Disordered" evidence="2">
    <location>
        <begin position="586"/>
        <end position="624"/>
    </location>
</feature>
<feature type="region of interest" description="Disordered" evidence="2">
    <location>
        <begin position="684"/>
        <end position="751"/>
    </location>
</feature>
<evidence type="ECO:0000256" key="1">
    <source>
        <dbReference type="SAM" id="Coils"/>
    </source>
</evidence>
<keyword evidence="5" id="KW-1185">Reference proteome</keyword>
<dbReference type="Pfam" id="PF11500">
    <property type="entry name" value="Cut12"/>
    <property type="match status" value="1"/>
</dbReference>
<feature type="compositionally biased region" description="Basic and acidic residues" evidence="2">
    <location>
        <begin position="722"/>
        <end position="732"/>
    </location>
</feature>
<organism evidence="4 5">
    <name type="scientific">Niveomyces insectorum RCEF 264</name>
    <dbReference type="NCBI Taxonomy" id="1081102"/>
    <lineage>
        <taxon>Eukaryota</taxon>
        <taxon>Fungi</taxon>
        <taxon>Dikarya</taxon>
        <taxon>Ascomycota</taxon>
        <taxon>Pezizomycotina</taxon>
        <taxon>Sordariomycetes</taxon>
        <taxon>Hypocreomycetidae</taxon>
        <taxon>Hypocreales</taxon>
        <taxon>Cordycipitaceae</taxon>
        <taxon>Niveomyces</taxon>
    </lineage>
</organism>
<feature type="compositionally biased region" description="Low complexity" evidence="2">
    <location>
        <begin position="736"/>
        <end position="748"/>
    </location>
</feature>
<dbReference type="PANTHER" id="PTHR33620">
    <property type="entry name" value="UREASE ACCESSORY PROTEIN F"/>
    <property type="match status" value="1"/>
</dbReference>
<evidence type="ECO:0000313" key="5">
    <source>
        <dbReference type="Proteomes" id="UP000076874"/>
    </source>
</evidence>
<feature type="region of interest" description="Disordered" evidence="2">
    <location>
        <begin position="1"/>
        <end position="253"/>
    </location>
</feature>
<dbReference type="Gene3D" id="1.10.4190.10">
    <property type="entry name" value="Urease accessory protein UreF"/>
    <property type="match status" value="1"/>
</dbReference>
<feature type="compositionally biased region" description="Basic and acidic residues" evidence="2">
    <location>
        <begin position="50"/>
        <end position="59"/>
    </location>
</feature>
<sequence>MLGWVLKRGLEGGQGASNEADDTRFEQPDTPGPVFAARAFKSALFGTPARPDKSDDKEQPTTVNPEVGKPVSAAGTRNAGLRTLQSSRAISAAPGNTTAANDAIDGGSTPAPLQGILLTPGTATSRRKRVSFGHDVPENDSNKDSKKDFKIDRDGRRPSLFGPSKATERARNRPRTKLVEALENARKIGSSTSTRLVPGEEEDEQKPDQKLQQKTLEENQRQQQPASPVAAHTAKNDHENNDEDDEALWEEVDNAEWDPDVTVDLNEPHSQSGRYWKAQFQRYQEDAKAEMSKLLKYKQLAKSYAKMKDAEAVDMHAKLREEKDKVAKMEGRITELASQIARKRMKGTDRDYQESISNLTRQTALAVQYRNQVKELEAMLQDNRPGDASPQKDVDEALTVTGAFGRQHHQQPEAAAATSPRTQKTLLDTQRELRRARDQAKDLAQAKEEIRRLKTALRTAERRALKSESESKVLAADLASTKAAAEAAAAATQDCEKRAKFAEDERRRKDEELRLLQSKYDSLKHDAKARVGEAEQVLRRKNEQIAELQKSAADAARRFESKPVAAVERDDEIPVAMAAAAAAAAATAASAPSTALEKATRSRRETRSTKHGVEPNPRHGATELDDFALKLDSLRARRLSEPDLPQQKLQTQKLKQTQPSIHILEDESSHFEPPPALATRAQLRETRKAEDRMTDPLRRRRGAEPLRPLGPQLNAGKGAVAAKEREEREEPQTKPTTTATTTTAAAAASDARGIDLVSARFARLGEGSSKRREQTEEPMDSSKCSLPSERAAAAVARIEKRRAERKRALELLRNKENMQPAPHHIRGMEEPLRPAQRRAVFQPAPNMATSLSSLDDDQDDTAHNDLASIDEEIADLEARLQAARQRRRQRDTAATRRGNTTPLSLSLPPPPPPADALAVPVPPGLSSSQQHFLLLLSDSALPLGSFAFSSGLESFLAHEKAAASADGAGARRPGPGGRSGSAALPFVLAAHDAAVQLLSSSSAAAAEASSSSSSSSSPLPTFTAALAALDDTFDATLVCTVGRRASVAQGRALLSIWERAFAPALARPGLGGAADCPDDHGTVDPLRPLQHTIPAIA</sequence>
<dbReference type="InterPro" id="IPR021589">
    <property type="entry name" value="Cut12"/>
</dbReference>
<dbReference type="EMBL" id="AZHD01000004">
    <property type="protein sequence ID" value="OAA64440.1"/>
    <property type="molecule type" value="Genomic_DNA"/>
</dbReference>
<protein>
    <submittedName>
        <fullName evidence="4">Urease accessory protein</fullName>
    </submittedName>
</protein>
<feature type="coiled-coil region" evidence="1">
    <location>
        <begin position="319"/>
        <end position="379"/>
    </location>
</feature>
<dbReference type="OrthoDB" id="5383703at2759"/>
<dbReference type="InterPro" id="IPR038277">
    <property type="entry name" value="UreF_sf"/>
</dbReference>
<feature type="compositionally biased region" description="Basic and acidic residues" evidence="2">
    <location>
        <begin position="206"/>
        <end position="220"/>
    </location>
</feature>
<proteinExistence type="predicted"/>
<gene>
    <name evidence="4" type="ORF">SPI_03087</name>
</gene>
<feature type="region of interest" description="Disordered" evidence="2">
    <location>
        <begin position="881"/>
        <end position="913"/>
    </location>
</feature>
<dbReference type="STRING" id="1081102.A0A162MNA5"/>
<feature type="compositionally biased region" description="Basic and acidic residues" evidence="2">
    <location>
        <begin position="135"/>
        <end position="157"/>
    </location>
</feature>
<dbReference type="AlphaFoldDB" id="A0A162MNA5"/>
<evidence type="ECO:0000256" key="2">
    <source>
        <dbReference type="SAM" id="MobiDB-lite"/>
    </source>
</evidence>
<feature type="compositionally biased region" description="Basic and acidic residues" evidence="2">
    <location>
        <begin position="684"/>
        <end position="697"/>
    </location>
</feature>
<dbReference type="Proteomes" id="UP000076874">
    <property type="component" value="Unassembled WGS sequence"/>
</dbReference>
<feature type="coiled-coil region" evidence="1">
    <location>
        <begin position="426"/>
        <end position="558"/>
    </location>
</feature>
<feature type="compositionally biased region" description="Basic and acidic residues" evidence="2">
    <location>
        <begin position="598"/>
        <end position="624"/>
    </location>
</feature>
<keyword evidence="1" id="KW-0175">Coiled coil</keyword>
<feature type="compositionally biased region" description="Low complexity" evidence="2">
    <location>
        <begin position="586"/>
        <end position="595"/>
    </location>
</feature>
<comment type="caution">
    <text evidence="4">The sequence shown here is derived from an EMBL/GenBank/DDBJ whole genome shotgun (WGS) entry which is preliminary data.</text>
</comment>
<evidence type="ECO:0000259" key="3">
    <source>
        <dbReference type="Pfam" id="PF11500"/>
    </source>
</evidence>
<feature type="compositionally biased region" description="Basic and acidic residues" evidence="2">
    <location>
        <begin position="166"/>
        <end position="186"/>
    </location>
</feature>
<accession>A0A162MNA5</accession>
<name>A0A162MNA5_9HYPO</name>
<reference evidence="4 5" key="1">
    <citation type="journal article" date="2016" name="Genome Biol. Evol.">
        <title>Divergent and convergent evolution of fungal pathogenicity.</title>
        <authorList>
            <person name="Shang Y."/>
            <person name="Xiao G."/>
            <person name="Zheng P."/>
            <person name="Cen K."/>
            <person name="Zhan S."/>
            <person name="Wang C."/>
        </authorList>
    </citation>
    <scope>NUCLEOTIDE SEQUENCE [LARGE SCALE GENOMIC DNA]</scope>
    <source>
        <strain evidence="4 5">RCEF 264</strain>
    </source>
</reference>